<reference evidence="2 3" key="1">
    <citation type="submission" date="2019-05" db="EMBL/GenBank/DDBJ databases">
        <title>Another draft genome of Portunus trituberculatus and its Hox gene families provides insights of decapod evolution.</title>
        <authorList>
            <person name="Jeong J.-H."/>
            <person name="Song I."/>
            <person name="Kim S."/>
            <person name="Choi T."/>
            <person name="Kim D."/>
            <person name="Ryu S."/>
            <person name="Kim W."/>
        </authorList>
    </citation>
    <scope>NUCLEOTIDE SEQUENCE [LARGE SCALE GENOMIC DNA]</scope>
    <source>
        <tissue evidence="2">Muscle</tissue>
    </source>
</reference>
<feature type="compositionally biased region" description="Basic residues" evidence="1">
    <location>
        <begin position="134"/>
        <end position="143"/>
    </location>
</feature>
<dbReference type="Proteomes" id="UP000324222">
    <property type="component" value="Unassembled WGS sequence"/>
</dbReference>
<dbReference type="AlphaFoldDB" id="A0A5B7GBP5"/>
<protein>
    <submittedName>
        <fullName evidence="2">Uncharacterized protein</fullName>
    </submittedName>
</protein>
<organism evidence="2 3">
    <name type="scientific">Portunus trituberculatus</name>
    <name type="common">Swimming crab</name>
    <name type="synonym">Neptunus trituberculatus</name>
    <dbReference type="NCBI Taxonomy" id="210409"/>
    <lineage>
        <taxon>Eukaryota</taxon>
        <taxon>Metazoa</taxon>
        <taxon>Ecdysozoa</taxon>
        <taxon>Arthropoda</taxon>
        <taxon>Crustacea</taxon>
        <taxon>Multicrustacea</taxon>
        <taxon>Malacostraca</taxon>
        <taxon>Eumalacostraca</taxon>
        <taxon>Eucarida</taxon>
        <taxon>Decapoda</taxon>
        <taxon>Pleocyemata</taxon>
        <taxon>Brachyura</taxon>
        <taxon>Eubrachyura</taxon>
        <taxon>Portunoidea</taxon>
        <taxon>Portunidae</taxon>
        <taxon>Portuninae</taxon>
        <taxon>Portunus</taxon>
    </lineage>
</organism>
<evidence type="ECO:0000313" key="3">
    <source>
        <dbReference type="Proteomes" id="UP000324222"/>
    </source>
</evidence>
<gene>
    <name evidence="2" type="ORF">E2C01_048670</name>
</gene>
<accession>A0A5B7GBP5</accession>
<keyword evidence="3" id="KW-1185">Reference proteome</keyword>
<name>A0A5B7GBP5_PORTR</name>
<evidence type="ECO:0000313" key="2">
    <source>
        <dbReference type="EMBL" id="MPC54745.1"/>
    </source>
</evidence>
<dbReference type="OrthoDB" id="419333at2759"/>
<evidence type="ECO:0000256" key="1">
    <source>
        <dbReference type="SAM" id="MobiDB-lite"/>
    </source>
</evidence>
<dbReference type="EMBL" id="VSRR010012606">
    <property type="protein sequence ID" value="MPC54745.1"/>
    <property type="molecule type" value="Genomic_DNA"/>
</dbReference>
<feature type="region of interest" description="Disordered" evidence="1">
    <location>
        <begin position="125"/>
        <end position="183"/>
    </location>
</feature>
<comment type="caution">
    <text evidence="2">The sequence shown here is derived from an EMBL/GenBank/DDBJ whole genome shotgun (WGS) entry which is preliminary data.</text>
</comment>
<sequence>MTVPATNSAITKAMSVGGKLLDTRICHTNGVLVKALVPIAQCISDIGEKIEKPISSYLGDLNNSLRLLSSAVNYLNQVRKEVARIHVNDSALAELCKWECEVGRDELFPFDVIKKCEEIHKSRKLGRPSSRPYKYNRARRQVPHRQDSRRSTYPQTRQRHSQKSFIGHRAPQGRGIQAYRTFQ</sequence>
<proteinExistence type="predicted"/>